<feature type="domain" description="ABC transporter" evidence="5">
    <location>
        <begin position="6"/>
        <end position="234"/>
    </location>
</feature>
<dbReference type="Pfam" id="PF00005">
    <property type="entry name" value="ABC_tran"/>
    <property type="match status" value="1"/>
</dbReference>
<evidence type="ECO:0000256" key="2">
    <source>
        <dbReference type="ARBA" id="ARBA00022448"/>
    </source>
</evidence>
<comment type="similarity">
    <text evidence="1">Belongs to the ABC transporter superfamily.</text>
</comment>
<dbReference type="InterPro" id="IPR050763">
    <property type="entry name" value="ABC_transporter_ATP-binding"/>
</dbReference>
<dbReference type="PANTHER" id="PTHR42711">
    <property type="entry name" value="ABC TRANSPORTER ATP-BINDING PROTEIN"/>
    <property type="match status" value="1"/>
</dbReference>
<evidence type="ECO:0000313" key="6">
    <source>
        <dbReference type="EMBL" id="QHQ61087.1"/>
    </source>
</evidence>
<dbReference type="InterPro" id="IPR003439">
    <property type="entry name" value="ABC_transporter-like_ATP-bd"/>
</dbReference>
<dbReference type="AlphaFoldDB" id="A0A6P1TLC5"/>
<dbReference type="Gene3D" id="3.40.50.300">
    <property type="entry name" value="P-loop containing nucleotide triphosphate hydrolases"/>
    <property type="match status" value="1"/>
</dbReference>
<dbReference type="SMART" id="SM00382">
    <property type="entry name" value="AAA"/>
    <property type="match status" value="1"/>
</dbReference>
<keyword evidence="4 6" id="KW-0067">ATP-binding</keyword>
<dbReference type="RefSeq" id="WP_161837914.1">
    <property type="nucleotide sequence ID" value="NZ_CP048000.1"/>
</dbReference>
<reference evidence="6 7" key="1">
    <citation type="submission" date="2020-01" db="EMBL/GenBank/DDBJ databases">
        <title>Genome analysis of Anaerocolumna sp. CBA3638.</title>
        <authorList>
            <person name="Kim J."/>
            <person name="Roh S.W."/>
        </authorList>
    </citation>
    <scope>NUCLEOTIDE SEQUENCE [LARGE SCALE GENOMIC DNA]</scope>
    <source>
        <strain evidence="6 7">CBA3638</strain>
    </source>
</reference>
<dbReference type="InterPro" id="IPR027417">
    <property type="entry name" value="P-loop_NTPase"/>
</dbReference>
<dbReference type="SUPFAM" id="SSF52540">
    <property type="entry name" value="P-loop containing nucleoside triphosphate hydrolases"/>
    <property type="match status" value="1"/>
</dbReference>
<dbReference type="PROSITE" id="PS50893">
    <property type="entry name" value="ABC_TRANSPORTER_2"/>
    <property type="match status" value="1"/>
</dbReference>
<protein>
    <submittedName>
        <fullName evidence="6">ATP-binding cassette domain-containing protein</fullName>
    </submittedName>
</protein>
<evidence type="ECO:0000313" key="7">
    <source>
        <dbReference type="Proteomes" id="UP000464314"/>
    </source>
</evidence>
<evidence type="ECO:0000256" key="4">
    <source>
        <dbReference type="ARBA" id="ARBA00022840"/>
    </source>
</evidence>
<keyword evidence="7" id="KW-1185">Reference proteome</keyword>
<evidence type="ECO:0000259" key="5">
    <source>
        <dbReference type="PROSITE" id="PS50893"/>
    </source>
</evidence>
<keyword evidence="3" id="KW-0547">Nucleotide-binding</keyword>
<dbReference type="KEGG" id="anr:Ana3638_10160"/>
<sequence length="309" mass="33901">MQDYIININGLYKSFKGVDVLKGINLKIRKGSVFCLLGSNGAGKTTTVKILSTLLQADKGKINICGFDLKKDPQKVRESISMTGQYAAVDELLTGRENMYLIGQLLHIAGYKERAEILFKQFELSGAANRRSGTYSGGMRRKLDIAMSLMGNPQILFLDEPTTGLDPQNRIAMWQEVIKLKQMGITIFLTTQYLEEAERLADHVAILNNGIITAEGSVGQLKNLLPIGAVQLMFDEKQYGPAQSILEAESAASNDAGLSLTVMTDGSVEALTTLLVKFRDAGIRVKSVVQKQPTLEDVFLSQIYSGKED</sequence>
<keyword evidence="2" id="KW-0813">Transport</keyword>
<dbReference type="PANTHER" id="PTHR42711:SF5">
    <property type="entry name" value="ABC TRANSPORTER ATP-BINDING PROTEIN NATA"/>
    <property type="match status" value="1"/>
</dbReference>
<organism evidence="6 7">
    <name type="scientific">Anaerocolumna sedimenticola</name>
    <dbReference type="NCBI Taxonomy" id="2696063"/>
    <lineage>
        <taxon>Bacteria</taxon>
        <taxon>Bacillati</taxon>
        <taxon>Bacillota</taxon>
        <taxon>Clostridia</taxon>
        <taxon>Lachnospirales</taxon>
        <taxon>Lachnospiraceae</taxon>
        <taxon>Anaerocolumna</taxon>
    </lineage>
</organism>
<dbReference type="GO" id="GO:0005524">
    <property type="term" value="F:ATP binding"/>
    <property type="evidence" value="ECO:0007669"/>
    <property type="project" value="UniProtKB-KW"/>
</dbReference>
<dbReference type="GO" id="GO:0016887">
    <property type="term" value="F:ATP hydrolysis activity"/>
    <property type="evidence" value="ECO:0007669"/>
    <property type="project" value="InterPro"/>
</dbReference>
<evidence type="ECO:0000256" key="3">
    <source>
        <dbReference type="ARBA" id="ARBA00022741"/>
    </source>
</evidence>
<name>A0A6P1TLC5_9FIRM</name>
<proteinExistence type="inferred from homology"/>
<dbReference type="EMBL" id="CP048000">
    <property type="protein sequence ID" value="QHQ61087.1"/>
    <property type="molecule type" value="Genomic_DNA"/>
</dbReference>
<dbReference type="PROSITE" id="PS00211">
    <property type="entry name" value="ABC_TRANSPORTER_1"/>
    <property type="match status" value="1"/>
</dbReference>
<evidence type="ECO:0000256" key="1">
    <source>
        <dbReference type="ARBA" id="ARBA00005417"/>
    </source>
</evidence>
<dbReference type="InterPro" id="IPR003593">
    <property type="entry name" value="AAA+_ATPase"/>
</dbReference>
<dbReference type="Proteomes" id="UP000464314">
    <property type="component" value="Chromosome"/>
</dbReference>
<dbReference type="InterPro" id="IPR017871">
    <property type="entry name" value="ABC_transporter-like_CS"/>
</dbReference>
<gene>
    <name evidence="6" type="ORF">Ana3638_10160</name>
</gene>
<accession>A0A6P1TLC5</accession>